<dbReference type="InterPro" id="IPR011330">
    <property type="entry name" value="Glyco_hydro/deAcase_b/a-brl"/>
</dbReference>
<keyword evidence="2" id="KW-0378">Hydrolase</keyword>
<proteinExistence type="predicted"/>
<comment type="caution">
    <text evidence="5">The sequence shown here is derived from an EMBL/GenBank/DDBJ whole genome shotgun (WGS) entry which is preliminary data.</text>
</comment>
<dbReference type="Gene3D" id="3.20.20.370">
    <property type="entry name" value="Glycoside hydrolase/deacetylase"/>
    <property type="match status" value="1"/>
</dbReference>
<evidence type="ECO:0000256" key="2">
    <source>
        <dbReference type="ARBA" id="ARBA00022801"/>
    </source>
</evidence>
<dbReference type="GO" id="GO:0016810">
    <property type="term" value="F:hydrolase activity, acting on carbon-nitrogen (but not peptide) bonds"/>
    <property type="evidence" value="ECO:0007669"/>
    <property type="project" value="InterPro"/>
</dbReference>
<gene>
    <name evidence="5" type="ORF">BHW43_00625</name>
</gene>
<dbReference type="EMBL" id="MNTG01000001">
    <property type="protein sequence ID" value="OLA39432.1"/>
    <property type="molecule type" value="Genomic_DNA"/>
</dbReference>
<name>A0A1Q6RAP0_9FIRM</name>
<dbReference type="GO" id="GO:0005975">
    <property type="term" value="P:carbohydrate metabolic process"/>
    <property type="evidence" value="ECO:0007669"/>
    <property type="project" value="InterPro"/>
</dbReference>
<keyword evidence="3" id="KW-0812">Transmembrane</keyword>
<evidence type="ECO:0000256" key="3">
    <source>
        <dbReference type="SAM" id="Phobius"/>
    </source>
</evidence>
<evidence type="ECO:0000256" key="1">
    <source>
        <dbReference type="ARBA" id="ARBA00022723"/>
    </source>
</evidence>
<feature type="transmembrane region" description="Helical" evidence="3">
    <location>
        <begin position="37"/>
        <end position="56"/>
    </location>
</feature>
<organism evidence="5 6">
    <name type="scientific">Phascolarctobacterium succinatutens</name>
    <dbReference type="NCBI Taxonomy" id="626940"/>
    <lineage>
        <taxon>Bacteria</taxon>
        <taxon>Bacillati</taxon>
        <taxon>Bacillota</taxon>
        <taxon>Negativicutes</taxon>
        <taxon>Acidaminococcales</taxon>
        <taxon>Acidaminococcaceae</taxon>
        <taxon>Phascolarctobacterium</taxon>
    </lineage>
</organism>
<keyword evidence="3" id="KW-0472">Membrane</keyword>
<dbReference type="GO" id="GO:0046872">
    <property type="term" value="F:metal ion binding"/>
    <property type="evidence" value="ECO:0007669"/>
    <property type="project" value="UniProtKB-KW"/>
</dbReference>
<dbReference type="STRING" id="626940.BHW43_00625"/>
<dbReference type="InterPro" id="IPR002509">
    <property type="entry name" value="NODB_dom"/>
</dbReference>
<dbReference type="AlphaFoldDB" id="A0A1Q6RAP0"/>
<dbReference type="PROSITE" id="PS51677">
    <property type="entry name" value="NODB"/>
    <property type="match status" value="1"/>
</dbReference>
<dbReference type="GO" id="GO:0016020">
    <property type="term" value="C:membrane"/>
    <property type="evidence" value="ECO:0007669"/>
    <property type="project" value="TreeGrafter"/>
</dbReference>
<dbReference type="Pfam" id="PF01522">
    <property type="entry name" value="Polysacc_deac_1"/>
    <property type="match status" value="1"/>
</dbReference>
<dbReference type="InterPro" id="IPR050248">
    <property type="entry name" value="Polysacc_deacetylase_ArnD"/>
</dbReference>
<keyword evidence="1" id="KW-0479">Metal-binding</keyword>
<evidence type="ECO:0000313" key="6">
    <source>
        <dbReference type="Proteomes" id="UP000186777"/>
    </source>
</evidence>
<dbReference type="CDD" id="cd10917">
    <property type="entry name" value="CE4_NodB_like_6s_7s"/>
    <property type="match status" value="1"/>
</dbReference>
<sequence length="268" mass="29159">MFGVTMRIIYLLIICSLAGVLLLWLGIYKKISRKTAAISAALSLALAGALLLLAVLPGNSFYGKVITHAENTHGRKLIALTFDDGPYPPYTQKLLKLLAAKNVHATFFMVGENAAKHPETVKLVQAQGHLIALHAGYHKDLLKLSSSEAASNIAYGKETLQSITGTAPQYMRPPHGFKDWSTVKAINDAGMQIVNWSIIPRDWTNPGVQVIADRVCENAAPGAIVLLHDGDSPKNLAPRDQTIEAVGLIIDRLRAEGYEFVTIEELNK</sequence>
<protein>
    <recommendedName>
        <fullName evidence="4">NodB homology domain-containing protein</fullName>
    </recommendedName>
</protein>
<feature type="domain" description="NodB homology" evidence="4">
    <location>
        <begin position="76"/>
        <end position="261"/>
    </location>
</feature>
<feature type="transmembrane region" description="Helical" evidence="3">
    <location>
        <begin position="6"/>
        <end position="25"/>
    </location>
</feature>
<keyword evidence="3" id="KW-1133">Transmembrane helix</keyword>
<dbReference type="SUPFAM" id="SSF88713">
    <property type="entry name" value="Glycoside hydrolase/deacetylase"/>
    <property type="match status" value="1"/>
</dbReference>
<evidence type="ECO:0000313" key="5">
    <source>
        <dbReference type="EMBL" id="OLA39432.1"/>
    </source>
</evidence>
<dbReference type="Proteomes" id="UP000186777">
    <property type="component" value="Unassembled WGS sequence"/>
</dbReference>
<dbReference type="PANTHER" id="PTHR10587">
    <property type="entry name" value="GLYCOSYL TRANSFERASE-RELATED"/>
    <property type="match status" value="1"/>
</dbReference>
<accession>A0A1Q6RAP0</accession>
<reference evidence="5 6" key="1">
    <citation type="journal article" date="2016" name="Nat. Biotechnol.">
        <title>Measurement of bacterial replication rates in microbial communities.</title>
        <authorList>
            <person name="Brown C.T."/>
            <person name="Olm M.R."/>
            <person name="Thomas B.C."/>
            <person name="Banfield J.F."/>
        </authorList>
    </citation>
    <scope>NUCLEOTIDE SEQUENCE [LARGE SCALE GENOMIC DNA]</scope>
    <source>
        <strain evidence="5">46_33</strain>
    </source>
</reference>
<evidence type="ECO:0000259" key="4">
    <source>
        <dbReference type="PROSITE" id="PS51677"/>
    </source>
</evidence>
<dbReference type="PANTHER" id="PTHR10587:SF133">
    <property type="entry name" value="CHITIN DEACETYLASE 1-RELATED"/>
    <property type="match status" value="1"/>
</dbReference>